<dbReference type="InterPro" id="IPR011060">
    <property type="entry name" value="RibuloseP-bd_barrel"/>
</dbReference>
<keyword evidence="7 9" id="KW-0057">Aromatic amino acid biosynthesis</keyword>
<dbReference type="PANTHER" id="PTHR42894:SF1">
    <property type="entry name" value="N-(5'-PHOSPHORIBOSYL)ANTHRANILATE ISOMERASE"/>
    <property type="match status" value="1"/>
</dbReference>
<dbReference type="EC" id="5.3.1.24" evidence="3 9"/>
<evidence type="ECO:0000256" key="1">
    <source>
        <dbReference type="ARBA" id="ARBA00001164"/>
    </source>
</evidence>
<evidence type="ECO:0000256" key="2">
    <source>
        <dbReference type="ARBA" id="ARBA00004664"/>
    </source>
</evidence>
<dbReference type="Gene3D" id="3.20.20.70">
    <property type="entry name" value="Aldolase class I"/>
    <property type="match status" value="1"/>
</dbReference>
<dbReference type="HAMAP" id="MF_00135">
    <property type="entry name" value="PRAI"/>
    <property type="match status" value="1"/>
</dbReference>
<evidence type="ECO:0000259" key="10">
    <source>
        <dbReference type="Pfam" id="PF00697"/>
    </source>
</evidence>
<keyword evidence="5 9" id="KW-0028">Amino-acid biosynthesis</keyword>
<comment type="catalytic activity">
    <reaction evidence="1 9">
        <text>N-(5-phospho-beta-D-ribosyl)anthranilate = 1-(2-carboxyphenylamino)-1-deoxy-D-ribulose 5-phosphate</text>
        <dbReference type="Rhea" id="RHEA:21540"/>
        <dbReference type="ChEBI" id="CHEBI:18277"/>
        <dbReference type="ChEBI" id="CHEBI:58613"/>
        <dbReference type="EC" id="5.3.1.24"/>
    </reaction>
</comment>
<dbReference type="PANTHER" id="PTHR42894">
    <property type="entry name" value="N-(5'-PHOSPHORIBOSYL)ANTHRANILATE ISOMERASE"/>
    <property type="match status" value="1"/>
</dbReference>
<evidence type="ECO:0000313" key="12">
    <source>
        <dbReference type="Proteomes" id="UP001319200"/>
    </source>
</evidence>
<evidence type="ECO:0000256" key="3">
    <source>
        <dbReference type="ARBA" id="ARBA00012572"/>
    </source>
</evidence>
<evidence type="ECO:0000256" key="6">
    <source>
        <dbReference type="ARBA" id="ARBA00022822"/>
    </source>
</evidence>
<keyword evidence="6 9" id="KW-0822">Tryptophan biosynthesis</keyword>
<dbReference type="AlphaFoldDB" id="A0AAP2DL79"/>
<evidence type="ECO:0000313" key="11">
    <source>
        <dbReference type="EMBL" id="MBT1698291.1"/>
    </source>
</evidence>
<evidence type="ECO:0000256" key="7">
    <source>
        <dbReference type="ARBA" id="ARBA00023141"/>
    </source>
</evidence>
<evidence type="ECO:0000256" key="5">
    <source>
        <dbReference type="ARBA" id="ARBA00022605"/>
    </source>
</evidence>
<comment type="caution">
    <text evidence="11">The sequence shown here is derived from an EMBL/GenBank/DDBJ whole genome shotgun (WGS) entry which is preliminary data.</text>
</comment>
<keyword evidence="8 9" id="KW-0413">Isomerase</keyword>
<protein>
    <recommendedName>
        <fullName evidence="4 9">N-(5'-phosphoribosyl)anthranilate isomerase</fullName>
        <shortName evidence="9">PRAI</shortName>
        <ecNumber evidence="3 9">5.3.1.24</ecNumber>
    </recommendedName>
</protein>
<dbReference type="InterPro" id="IPR013785">
    <property type="entry name" value="Aldolase_TIM"/>
</dbReference>
<evidence type="ECO:0000256" key="8">
    <source>
        <dbReference type="ARBA" id="ARBA00023235"/>
    </source>
</evidence>
<organism evidence="11 12">
    <name type="scientific">Chryseosolibacter histidini</name>
    <dbReference type="NCBI Taxonomy" id="2782349"/>
    <lineage>
        <taxon>Bacteria</taxon>
        <taxon>Pseudomonadati</taxon>
        <taxon>Bacteroidota</taxon>
        <taxon>Cytophagia</taxon>
        <taxon>Cytophagales</taxon>
        <taxon>Chryseotaleaceae</taxon>
        <taxon>Chryseosolibacter</taxon>
    </lineage>
</organism>
<reference evidence="11 12" key="1">
    <citation type="submission" date="2021-05" db="EMBL/GenBank/DDBJ databases">
        <title>A Polyphasic approach of four new species of the genus Ohtaekwangia: Ohtaekwangia histidinii sp. nov., Ohtaekwangia cretensis sp. nov., Ohtaekwangia indiensis sp. nov., Ohtaekwangia reichenbachii sp. nov. from diverse environment.</title>
        <authorList>
            <person name="Octaviana S."/>
        </authorList>
    </citation>
    <scope>NUCLEOTIDE SEQUENCE [LARGE SCALE GENOMIC DNA]</scope>
    <source>
        <strain evidence="11 12">PWU4</strain>
    </source>
</reference>
<dbReference type="InterPro" id="IPR001240">
    <property type="entry name" value="PRAI_dom"/>
</dbReference>
<accession>A0AAP2DL79</accession>
<dbReference type="CDD" id="cd00405">
    <property type="entry name" value="PRAI"/>
    <property type="match status" value="1"/>
</dbReference>
<gene>
    <name evidence="9" type="primary">trpF</name>
    <name evidence="11" type="ORF">KK083_15475</name>
</gene>
<evidence type="ECO:0000256" key="9">
    <source>
        <dbReference type="HAMAP-Rule" id="MF_00135"/>
    </source>
</evidence>
<name>A0AAP2DL79_9BACT</name>
<proteinExistence type="inferred from homology"/>
<comment type="similarity">
    <text evidence="9">Belongs to the TrpF family.</text>
</comment>
<evidence type="ECO:0000256" key="4">
    <source>
        <dbReference type="ARBA" id="ARBA00022272"/>
    </source>
</evidence>
<dbReference type="SUPFAM" id="SSF51366">
    <property type="entry name" value="Ribulose-phoshate binding barrel"/>
    <property type="match status" value="1"/>
</dbReference>
<dbReference type="GO" id="GO:0004640">
    <property type="term" value="F:phosphoribosylanthranilate isomerase activity"/>
    <property type="evidence" value="ECO:0007669"/>
    <property type="project" value="UniProtKB-UniRule"/>
</dbReference>
<dbReference type="Proteomes" id="UP001319200">
    <property type="component" value="Unassembled WGS sequence"/>
</dbReference>
<dbReference type="Pfam" id="PF00697">
    <property type="entry name" value="PRAI"/>
    <property type="match status" value="1"/>
</dbReference>
<dbReference type="GO" id="GO:0000162">
    <property type="term" value="P:L-tryptophan biosynthetic process"/>
    <property type="evidence" value="ECO:0007669"/>
    <property type="project" value="UniProtKB-UniRule"/>
</dbReference>
<feature type="domain" description="N-(5'phosphoribosyl) anthranilate isomerase (PRAI)" evidence="10">
    <location>
        <begin position="3"/>
        <end position="199"/>
    </location>
</feature>
<keyword evidence="12" id="KW-1185">Reference proteome</keyword>
<comment type="pathway">
    <text evidence="2 9">Amino-acid biosynthesis; L-tryptophan biosynthesis; L-tryptophan from chorismate: step 3/5.</text>
</comment>
<sequence>MKLKICGMRDEKNILAVAALHPQYMGFIFYPRSPRYVGDDFKVPALPSSISRVGVFVNDPVSLIMEKVDRYALKYVQLHGGETVAQCKALRQEGVGVIKVFSVDDDFDFNQTRPYEEVADFFLFDTKGKYYGGNATAFDWKVLEQYNQKVPFFLSGGIGPDNVEAIQALKGMNIHAIDINSGVEESPAMKDTQKIGTIIHVLNSIS</sequence>
<dbReference type="EMBL" id="JAHESF010000014">
    <property type="protein sequence ID" value="MBT1698291.1"/>
    <property type="molecule type" value="Genomic_DNA"/>
</dbReference>
<dbReference type="InterPro" id="IPR044643">
    <property type="entry name" value="TrpF_fam"/>
</dbReference>